<comment type="caution">
    <text evidence="5">The sequence shown here is derived from an EMBL/GenBank/DDBJ whole genome shotgun (WGS) entry which is preliminary data.</text>
</comment>
<dbReference type="Pfam" id="PF00532">
    <property type="entry name" value="Peripla_BP_1"/>
    <property type="match status" value="1"/>
</dbReference>
<sequence>MVTILDIAKLADVSRTTVSRVLNDSGYVSEKARSRVLEAIEQTGYIPSEQAKSLRTKKTKVIGVILPKISTETASRVVNGIDDILREKGYQILLSNANLQVDKEIEQMKLLESRRVDGIILLATNIQQKLLSAIKELKVPLVALGQDIPDVPSVVYDDYHAAKDLTNAIIDRGHKRIGFIGVPETDRAVGYLRKEGYLDAMNEKGLAVEKSWIQKGKFDIESGRRAMKRILSESKEVPTATFAVTDRLAIGAMEFLKEQHISVPDEMAMAGIGASEISSYITPPLTTVDYNNENAGMETAKLLLEKINGNAGKMRKLSMDYRLMIRDSLR</sequence>
<dbReference type="AlphaFoldDB" id="A0A3M7TMH1"/>
<name>A0A3M7TMH1_9BACI</name>
<evidence type="ECO:0000256" key="1">
    <source>
        <dbReference type="ARBA" id="ARBA00023015"/>
    </source>
</evidence>
<keyword evidence="2" id="KW-0238">DNA-binding</keyword>
<dbReference type="OrthoDB" id="3180992at2"/>
<dbReference type="Gene3D" id="1.10.260.40">
    <property type="entry name" value="lambda repressor-like DNA-binding domains"/>
    <property type="match status" value="1"/>
</dbReference>
<evidence type="ECO:0000313" key="5">
    <source>
        <dbReference type="EMBL" id="RNA66370.1"/>
    </source>
</evidence>
<dbReference type="CDD" id="cd01392">
    <property type="entry name" value="HTH_LacI"/>
    <property type="match status" value="1"/>
</dbReference>
<keyword evidence="3" id="KW-0804">Transcription</keyword>
<dbReference type="RefSeq" id="WP_122901901.1">
    <property type="nucleotide sequence ID" value="NZ_RHIB01000004.1"/>
</dbReference>
<dbReference type="PRINTS" id="PR00036">
    <property type="entry name" value="HTHLACI"/>
</dbReference>
<gene>
    <name evidence="5" type="ORF">EBO34_19525</name>
</gene>
<dbReference type="SUPFAM" id="SSF47413">
    <property type="entry name" value="lambda repressor-like DNA-binding domains"/>
    <property type="match status" value="1"/>
</dbReference>
<dbReference type="PROSITE" id="PS50932">
    <property type="entry name" value="HTH_LACI_2"/>
    <property type="match status" value="1"/>
</dbReference>
<evidence type="ECO:0000313" key="6">
    <source>
        <dbReference type="Proteomes" id="UP000278746"/>
    </source>
</evidence>
<dbReference type="InterPro" id="IPR001761">
    <property type="entry name" value="Peripla_BP/Lac1_sug-bd_dom"/>
</dbReference>
<dbReference type="EMBL" id="RHIB01000004">
    <property type="protein sequence ID" value="RNA66370.1"/>
    <property type="molecule type" value="Genomic_DNA"/>
</dbReference>
<dbReference type="GO" id="GO:0000976">
    <property type="term" value="F:transcription cis-regulatory region binding"/>
    <property type="evidence" value="ECO:0007669"/>
    <property type="project" value="TreeGrafter"/>
</dbReference>
<dbReference type="Gene3D" id="3.40.50.2300">
    <property type="match status" value="2"/>
</dbReference>
<dbReference type="Proteomes" id="UP000278746">
    <property type="component" value="Unassembled WGS sequence"/>
</dbReference>
<dbReference type="InterPro" id="IPR000843">
    <property type="entry name" value="HTH_LacI"/>
</dbReference>
<proteinExistence type="predicted"/>
<evidence type="ECO:0000256" key="2">
    <source>
        <dbReference type="ARBA" id="ARBA00023125"/>
    </source>
</evidence>
<organism evidence="5 6">
    <name type="scientific">Alteribacter keqinensis</name>
    <dbReference type="NCBI Taxonomy" id="2483800"/>
    <lineage>
        <taxon>Bacteria</taxon>
        <taxon>Bacillati</taxon>
        <taxon>Bacillota</taxon>
        <taxon>Bacilli</taxon>
        <taxon>Bacillales</taxon>
        <taxon>Bacillaceae</taxon>
        <taxon>Alteribacter</taxon>
    </lineage>
</organism>
<keyword evidence="6" id="KW-1185">Reference proteome</keyword>
<dbReference type="SUPFAM" id="SSF53822">
    <property type="entry name" value="Periplasmic binding protein-like I"/>
    <property type="match status" value="1"/>
</dbReference>
<dbReference type="SMART" id="SM00354">
    <property type="entry name" value="HTH_LACI"/>
    <property type="match status" value="1"/>
</dbReference>
<dbReference type="PROSITE" id="PS00356">
    <property type="entry name" value="HTH_LACI_1"/>
    <property type="match status" value="1"/>
</dbReference>
<dbReference type="PANTHER" id="PTHR30146">
    <property type="entry name" value="LACI-RELATED TRANSCRIPTIONAL REPRESSOR"/>
    <property type="match status" value="1"/>
</dbReference>
<dbReference type="Pfam" id="PF00356">
    <property type="entry name" value="LacI"/>
    <property type="match status" value="1"/>
</dbReference>
<protein>
    <submittedName>
        <fullName evidence="5">LacI family transcriptional regulator</fullName>
    </submittedName>
</protein>
<dbReference type="InterPro" id="IPR028082">
    <property type="entry name" value="Peripla_BP_I"/>
</dbReference>
<dbReference type="InterPro" id="IPR010982">
    <property type="entry name" value="Lambda_DNA-bd_dom_sf"/>
</dbReference>
<reference evidence="5 6" key="1">
    <citation type="submission" date="2018-10" db="EMBL/GenBank/DDBJ databases">
        <title>Bacillus Keqinensis sp. nov., a moderately halophilic bacterium isolated from a saline-alkaline lake.</title>
        <authorList>
            <person name="Wang H."/>
        </authorList>
    </citation>
    <scope>NUCLEOTIDE SEQUENCE [LARGE SCALE GENOMIC DNA]</scope>
    <source>
        <strain evidence="5 6">KQ-3</strain>
    </source>
</reference>
<evidence type="ECO:0000259" key="4">
    <source>
        <dbReference type="PROSITE" id="PS50932"/>
    </source>
</evidence>
<evidence type="ECO:0000256" key="3">
    <source>
        <dbReference type="ARBA" id="ARBA00023163"/>
    </source>
</evidence>
<keyword evidence="1" id="KW-0805">Transcription regulation</keyword>
<dbReference type="CDD" id="cd01542">
    <property type="entry name" value="PBP1_TreR-like"/>
    <property type="match status" value="1"/>
</dbReference>
<accession>A0A3M7TMH1</accession>
<dbReference type="GO" id="GO:0003700">
    <property type="term" value="F:DNA-binding transcription factor activity"/>
    <property type="evidence" value="ECO:0007669"/>
    <property type="project" value="TreeGrafter"/>
</dbReference>
<dbReference type="PANTHER" id="PTHR30146:SF146">
    <property type="entry name" value="HTH-TYPE TRANSCRIPTIONAL REGULATOR TRER"/>
    <property type="match status" value="1"/>
</dbReference>
<feature type="domain" description="HTH lacI-type" evidence="4">
    <location>
        <begin position="2"/>
        <end position="56"/>
    </location>
</feature>